<dbReference type="InterPro" id="IPR008764">
    <property type="entry name" value="Peptidase_U57"/>
</dbReference>
<dbReference type="Proteomes" id="UP000561326">
    <property type="component" value="Unassembled WGS sequence"/>
</dbReference>
<evidence type="ECO:0000313" key="1">
    <source>
        <dbReference type="EMBL" id="NMF00083.1"/>
    </source>
</evidence>
<reference evidence="1 2" key="1">
    <citation type="submission" date="2020-04" db="EMBL/GenBank/DDBJ databases">
        <authorList>
            <person name="Hitch T.C.A."/>
            <person name="Wylensek D."/>
            <person name="Clavel T."/>
        </authorList>
    </citation>
    <scope>NUCLEOTIDE SEQUENCE [LARGE SCALE GENOMIC DNA]</scope>
    <source>
        <strain evidence="1 2">WB01_D5_05</strain>
    </source>
</reference>
<name>A0A848D233_ANEAE</name>
<gene>
    <name evidence="1" type="primary">yabG</name>
    <name evidence="1" type="ORF">HF838_17800</name>
</gene>
<proteinExistence type="predicted"/>
<dbReference type="AlphaFoldDB" id="A0A848D233"/>
<sequence>MSREGGVFVFTNPKLKVGDIVTRKSHGYDMLFQILDIDKEDKTAALIGLDYRLMADAPLDDLVKVNEDEMQKMRSACEQKHLEAMRLIQQERRSAREKNSWRQVNHTKDIGGSFDWPGKVLHVDGDRGYLKKCLAVYQELRVPAVGYHYPEKEFPEVILSLLNKHSPDILVLTGHDALQSKRGPADDLNSYRHSKYFVQAVEKARMFQQSKDGLVIFAGACQSHFEAILGAGANFASSPKRINIHTLDPVYIAEKVAYTSIQQSINVFDMVKNTITGIEGVGGLESKGCFRFGIPKP</sequence>
<dbReference type="PIRSF" id="PIRSF011575">
    <property type="entry name" value="YabG"/>
    <property type="match status" value="1"/>
</dbReference>
<dbReference type="Pfam" id="PF05582">
    <property type="entry name" value="Peptidase_U57"/>
    <property type="match status" value="1"/>
</dbReference>
<comment type="caution">
    <text evidence="1">The sequence shown here is derived from an EMBL/GenBank/DDBJ whole genome shotgun (WGS) entry which is preliminary data.</text>
</comment>
<dbReference type="NCBIfam" id="TIGR02855">
    <property type="entry name" value="spore_yabG"/>
    <property type="match status" value="1"/>
</dbReference>
<dbReference type="EMBL" id="JABAGO010000039">
    <property type="protein sequence ID" value="NMF00083.1"/>
    <property type="molecule type" value="Genomic_DNA"/>
</dbReference>
<accession>A0A848D233</accession>
<evidence type="ECO:0000313" key="2">
    <source>
        <dbReference type="Proteomes" id="UP000561326"/>
    </source>
</evidence>
<organism evidence="1 2">
    <name type="scientific">Aneurinibacillus aneurinilyticus</name>
    <name type="common">Bacillus aneurinolyticus</name>
    <dbReference type="NCBI Taxonomy" id="1391"/>
    <lineage>
        <taxon>Bacteria</taxon>
        <taxon>Bacillati</taxon>
        <taxon>Bacillota</taxon>
        <taxon>Bacilli</taxon>
        <taxon>Bacillales</taxon>
        <taxon>Paenibacillaceae</taxon>
        <taxon>Aneurinibacillus group</taxon>
        <taxon>Aneurinibacillus</taxon>
    </lineage>
</organism>
<protein>
    <submittedName>
        <fullName evidence="1">Sporulation peptidase YabG</fullName>
    </submittedName>
</protein>